<feature type="compositionally biased region" description="Basic residues" evidence="1">
    <location>
        <begin position="260"/>
        <end position="270"/>
    </location>
</feature>
<protein>
    <submittedName>
        <fullName evidence="2">Uncharacterized protein</fullName>
    </submittedName>
</protein>
<dbReference type="EMBL" id="AQGS01000129">
    <property type="protein sequence ID" value="EPS42085.1"/>
    <property type="molecule type" value="Genomic_DNA"/>
</dbReference>
<evidence type="ECO:0000313" key="3">
    <source>
        <dbReference type="Proteomes" id="UP000015100"/>
    </source>
</evidence>
<feature type="region of interest" description="Disordered" evidence="1">
    <location>
        <begin position="258"/>
        <end position="287"/>
    </location>
</feature>
<reference evidence="2 3" key="1">
    <citation type="journal article" date="2013" name="PLoS Genet.">
        <title>Genomic mechanisms accounting for the adaptation to parasitism in nematode-trapping fungi.</title>
        <authorList>
            <person name="Meerupati T."/>
            <person name="Andersson K.M."/>
            <person name="Friman E."/>
            <person name="Kumar D."/>
            <person name="Tunlid A."/>
            <person name="Ahren D."/>
        </authorList>
    </citation>
    <scope>NUCLEOTIDE SEQUENCE [LARGE SCALE GENOMIC DNA]</scope>
    <source>
        <strain evidence="2 3">CBS 200.50</strain>
    </source>
</reference>
<dbReference type="OrthoDB" id="5301754at2759"/>
<comment type="caution">
    <text evidence="2">The sequence shown here is derived from an EMBL/GenBank/DDBJ whole genome shotgun (WGS) entry which is preliminary data.</text>
</comment>
<feature type="compositionally biased region" description="Acidic residues" evidence="1">
    <location>
        <begin position="276"/>
        <end position="287"/>
    </location>
</feature>
<dbReference type="HOGENOM" id="CLU_946554_0_0_1"/>
<evidence type="ECO:0000313" key="2">
    <source>
        <dbReference type="EMBL" id="EPS42085.1"/>
    </source>
</evidence>
<dbReference type="OMA" id="ATIGMRY"/>
<keyword evidence="3" id="KW-1185">Reference proteome</keyword>
<sequence length="287" mass="32465">MNNAGMTRPFGQLGLAFEQFADGALSESSSEQPLQQLAMEFAAKLRETVGMIQAMDLTTPEGLAQTPFISEKQGVFATEALLGFAKIASYIPRDAPVTSQFLNKPVPIPRDFWDPDDENPQVYTVQKPAFIFPTIDRIATYIQNSGRNLNSPEGIIFWVFAAYRDHQFVELDLNFFEDFQMGMLAIRAALIKAIEIFTGTWATIGMRYNLADGLDSNFYEEMVQMQAYLEHRKTDLDAVTKAFWDCYSSLQIFSGFQPPKPRKKKTKVHKQLIEEVKEEEEGPSTAE</sequence>
<accession>S8AG86</accession>
<dbReference type="AlphaFoldDB" id="S8AG86"/>
<evidence type="ECO:0000256" key="1">
    <source>
        <dbReference type="SAM" id="MobiDB-lite"/>
    </source>
</evidence>
<name>S8AG86_DACHA</name>
<reference evidence="3" key="2">
    <citation type="submission" date="2013-04" db="EMBL/GenBank/DDBJ databases">
        <title>Genomic mechanisms accounting for the adaptation to parasitism in nematode-trapping fungi.</title>
        <authorList>
            <person name="Ahren D.G."/>
        </authorList>
    </citation>
    <scope>NUCLEOTIDE SEQUENCE [LARGE SCALE GENOMIC DNA]</scope>
    <source>
        <strain evidence="3">CBS 200.50</strain>
    </source>
</reference>
<proteinExistence type="predicted"/>
<gene>
    <name evidence="2" type="ORF">H072_3895</name>
</gene>
<organism evidence="2 3">
    <name type="scientific">Dactylellina haptotyla (strain CBS 200.50)</name>
    <name type="common">Nematode-trapping fungus</name>
    <name type="synonym">Monacrosporium haptotylum</name>
    <dbReference type="NCBI Taxonomy" id="1284197"/>
    <lineage>
        <taxon>Eukaryota</taxon>
        <taxon>Fungi</taxon>
        <taxon>Dikarya</taxon>
        <taxon>Ascomycota</taxon>
        <taxon>Pezizomycotina</taxon>
        <taxon>Orbiliomycetes</taxon>
        <taxon>Orbiliales</taxon>
        <taxon>Orbiliaceae</taxon>
        <taxon>Dactylellina</taxon>
    </lineage>
</organism>
<dbReference type="Proteomes" id="UP000015100">
    <property type="component" value="Unassembled WGS sequence"/>
</dbReference>